<dbReference type="EMBL" id="BDQV01000339">
    <property type="protein sequence ID" value="GAY63181.1"/>
    <property type="molecule type" value="Genomic_DNA"/>
</dbReference>
<evidence type="ECO:0000313" key="2">
    <source>
        <dbReference type="Proteomes" id="UP000236630"/>
    </source>
</evidence>
<dbReference type="Proteomes" id="UP000236630">
    <property type="component" value="Unassembled WGS sequence"/>
</dbReference>
<reference evidence="1 2" key="1">
    <citation type="journal article" date="2017" name="Front. Genet.">
        <title>Draft sequencing of the heterozygous diploid genome of Satsuma (Citrus unshiu Marc.) using a hybrid assembly approach.</title>
        <authorList>
            <person name="Shimizu T."/>
            <person name="Tanizawa Y."/>
            <person name="Mochizuki T."/>
            <person name="Nagasaki H."/>
            <person name="Yoshioka T."/>
            <person name="Toyoda A."/>
            <person name="Fujiyama A."/>
            <person name="Kaminuma E."/>
            <person name="Nakamura Y."/>
        </authorList>
    </citation>
    <scope>NUCLEOTIDE SEQUENCE [LARGE SCALE GENOMIC DNA]</scope>
    <source>
        <strain evidence="2">cv. Miyagawa wase</strain>
    </source>
</reference>
<gene>
    <name evidence="1" type="ORF">CUMW_223560</name>
</gene>
<comment type="caution">
    <text evidence="1">The sequence shown here is derived from an EMBL/GenBank/DDBJ whole genome shotgun (WGS) entry which is preliminary data.</text>
</comment>
<organism evidence="1 2">
    <name type="scientific">Citrus unshiu</name>
    <name type="common">Satsuma mandarin</name>
    <name type="synonym">Citrus nobilis var. unshiu</name>
    <dbReference type="NCBI Taxonomy" id="55188"/>
    <lineage>
        <taxon>Eukaryota</taxon>
        <taxon>Viridiplantae</taxon>
        <taxon>Streptophyta</taxon>
        <taxon>Embryophyta</taxon>
        <taxon>Tracheophyta</taxon>
        <taxon>Spermatophyta</taxon>
        <taxon>Magnoliopsida</taxon>
        <taxon>eudicotyledons</taxon>
        <taxon>Gunneridae</taxon>
        <taxon>Pentapetalae</taxon>
        <taxon>rosids</taxon>
        <taxon>malvids</taxon>
        <taxon>Sapindales</taxon>
        <taxon>Rutaceae</taxon>
        <taxon>Aurantioideae</taxon>
        <taxon>Citrus</taxon>
    </lineage>
</organism>
<accession>A0A2H5QF06</accession>
<keyword evidence="2" id="KW-1185">Reference proteome</keyword>
<sequence>MLMIIGASALLQAPPFSLFSLISLYSIQHSIQSFCSTQPLIVNTQSSIALCSLLKTLSLIVLFNTASDREDTVFDRSVLSIQR</sequence>
<name>A0A2H5QF06_CITUN</name>
<evidence type="ECO:0000313" key="1">
    <source>
        <dbReference type="EMBL" id="GAY63181.1"/>
    </source>
</evidence>
<dbReference type="AlphaFoldDB" id="A0A2H5QF06"/>
<protein>
    <submittedName>
        <fullName evidence="1">Uncharacterized protein</fullName>
    </submittedName>
</protein>
<proteinExistence type="predicted"/>